<dbReference type="AlphaFoldDB" id="A0A4Q2DXV1"/>
<organism evidence="3 4">
    <name type="scientific">Candolleomyces aberdarensis</name>
    <dbReference type="NCBI Taxonomy" id="2316362"/>
    <lineage>
        <taxon>Eukaryota</taxon>
        <taxon>Fungi</taxon>
        <taxon>Dikarya</taxon>
        <taxon>Basidiomycota</taxon>
        <taxon>Agaricomycotina</taxon>
        <taxon>Agaricomycetes</taxon>
        <taxon>Agaricomycetidae</taxon>
        <taxon>Agaricales</taxon>
        <taxon>Agaricineae</taxon>
        <taxon>Psathyrellaceae</taxon>
        <taxon>Candolleomyces</taxon>
    </lineage>
</organism>
<sequence length="464" mass="50910">MGATLIFSISYHFNPSLSNLSFDSSHRSYKACLSRPVLPSPPSLRNSTQSSAPLTRNIKVSFKKKKEELKRLEHEYKSNCKVLEAERRKVELAAEQRREEERMRQERIRKLEKKANSVPGLVKMVGKAVCTRCKDKKIDCYRAPRQHYQPTVFNIPGVLKDFIQCQSCADTKLKCRTAISPTTAPARNTATQSKPRMSIISITTATSPAPTPGRPASGAAAGTKRKRIIAIASDEDEAHSDSDSGPAPSSSRSTQVSKRFKSDVVPEPSPRPRSHTTGQFLSTIRKPAASKYASQPTSKPHSHSSHPHSNSSLPSSPSQLSSDPSSTASASVASEETLKSILDNMNRNHNATMKLFTRLLRPSAHAPPSTSTPAQGVNETSSSTPTTISQSERRERGLRGSGSGSGSRQSQRVTDSTRERGSKSMKRKVLVKLEDDEFEQHDGIAQLASDYENEVIVIEDDDDD</sequence>
<protein>
    <submittedName>
        <fullName evidence="3">Uncharacterized protein</fullName>
    </submittedName>
</protein>
<feature type="region of interest" description="Disordered" evidence="2">
    <location>
        <begin position="363"/>
        <end position="429"/>
    </location>
</feature>
<evidence type="ECO:0000256" key="2">
    <source>
        <dbReference type="SAM" id="MobiDB-lite"/>
    </source>
</evidence>
<comment type="caution">
    <text evidence="3">The sequence shown here is derived from an EMBL/GenBank/DDBJ whole genome shotgun (WGS) entry which is preliminary data.</text>
</comment>
<reference evidence="3 4" key="1">
    <citation type="submission" date="2019-01" db="EMBL/GenBank/DDBJ databases">
        <title>Draft genome sequence of Psathyrella aberdarensis IHI B618.</title>
        <authorList>
            <person name="Buettner E."/>
            <person name="Kellner H."/>
        </authorList>
    </citation>
    <scope>NUCLEOTIDE SEQUENCE [LARGE SCALE GENOMIC DNA]</scope>
    <source>
        <strain evidence="3 4">IHI B618</strain>
    </source>
</reference>
<feature type="region of interest" description="Disordered" evidence="2">
    <location>
        <begin position="203"/>
        <end position="332"/>
    </location>
</feature>
<evidence type="ECO:0000313" key="3">
    <source>
        <dbReference type="EMBL" id="RXW24312.1"/>
    </source>
</evidence>
<dbReference type="OrthoDB" id="10568128at2759"/>
<feature type="compositionally biased region" description="Low complexity" evidence="2">
    <location>
        <begin position="203"/>
        <end position="222"/>
    </location>
</feature>
<evidence type="ECO:0000313" key="4">
    <source>
        <dbReference type="Proteomes" id="UP000290288"/>
    </source>
</evidence>
<keyword evidence="4" id="KW-1185">Reference proteome</keyword>
<proteinExistence type="predicted"/>
<gene>
    <name evidence="3" type="ORF">EST38_g1536</name>
</gene>
<evidence type="ECO:0000256" key="1">
    <source>
        <dbReference type="SAM" id="Coils"/>
    </source>
</evidence>
<name>A0A4Q2DXV1_9AGAR</name>
<accession>A0A4Q2DXV1</accession>
<dbReference type="EMBL" id="SDEE01000021">
    <property type="protein sequence ID" value="RXW24312.1"/>
    <property type="molecule type" value="Genomic_DNA"/>
</dbReference>
<keyword evidence="1" id="KW-0175">Coiled coil</keyword>
<dbReference type="Proteomes" id="UP000290288">
    <property type="component" value="Unassembled WGS sequence"/>
</dbReference>
<feature type="compositionally biased region" description="Low complexity" evidence="2">
    <location>
        <begin position="243"/>
        <end position="253"/>
    </location>
</feature>
<feature type="coiled-coil region" evidence="1">
    <location>
        <begin position="55"/>
        <end position="103"/>
    </location>
</feature>
<feature type="compositionally biased region" description="Low complexity" evidence="2">
    <location>
        <begin position="307"/>
        <end position="331"/>
    </location>
</feature>
<feature type="compositionally biased region" description="Low complexity" evidence="2">
    <location>
        <begin position="363"/>
        <end position="390"/>
    </location>
</feature>